<dbReference type="PANTHER" id="PTHR43400">
    <property type="entry name" value="FUMARATE REDUCTASE"/>
    <property type="match status" value="1"/>
</dbReference>
<reference evidence="7 8" key="1">
    <citation type="journal article" date="2023" name="Int. J. Syst. Evol. Microbiol.">
        <title>Ligilactobacillus ubinensis sp. nov., a novel species isolated from the wild ferment of a durian fruit (Durio zibethinus).</title>
        <authorList>
            <person name="Heng Y.C."/>
            <person name="Menon N."/>
            <person name="Chen B."/>
            <person name="Loo B.Z.L."/>
            <person name="Wong G.W.J."/>
            <person name="Lim A.C.H."/>
            <person name="Silvaraju S."/>
            <person name="Kittelmann S."/>
        </authorList>
    </citation>
    <scope>NUCLEOTIDE SEQUENCE [LARGE SCALE GENOMIC DNA]</scope>
    <source>
        <strain evidence="7 8">WILCCON 0076</strain>
    </source>
</reference>
<comment type="caution">
    <text evidence="7">The sequence shown here is derived from an EMBL/GenBank/DDBJ whole genome shotgun (WGS) entry which is preliminary data.</text>
</comment>
<evidence type="ECO:0000313" key="7">
    <source>
        <dbReference type="EMBL" id="MCP0887116.1"/>
    </source>
</evidence>
<keyword evidence="3 5" id="KW-0274">FAD</keyword>
<name>A0A9X2JMH6_9LACO</name>
<evidence type="ECO:0000313" key="8">
    <source>
        <dbReference type="Proteomes" id="UP001139006"/>
    </source>
</evidence>
<dbReference type="GO" id="GO:0033765">
    <property type="term" value="F:steroid dehydrogenase activity, acting on the CH-CH group of donors"/>
    <property type="evidence" value="ECO:0007669"/>
    <property type="project" value="UniProtKB-ARBA"/>
</dbReference>
<sequence>MPNKFTFQATSVADLAKQYDILIVGSGATGLTAALQAKELGASVAIFEKMDKIGGNTTRASSGMNAAETDVQLQHGIVDSYQEFYQDTYRGGGKLNDTDLLQYFASHAALAVDWLASKDIVLDDLTITGGMKLKRTHRPTNMAPIGGFLVTGLLKKVAEQKIPLFTNVHVDKLLQTATKAVTGATISLPDGTTTDIAAKAVILATGGFGANKQLLQKFRPDLAGYETTNQPGATGDGILLAQAAGSGLVDMDQVQVHPTVQQDTDHAYLIGEAVRGEGAILVAANGKRFVNELDTRKNVTNAINQLPAKSAYLILDSHIRQHVKAVDFYDKIGLVKHGATLEELAQTIDVDSKQLAATITSWNQYVATKKDTDFNRSTGMERDISVGPFFAIHIAPAVHYTMGGIKINAKAEVLSEDGTALAGLFAGGEVAGGLHGNNRIGGNSISETVVFGRQAGQQAYKYILGDGIK</sequence>
<dbReference type="SUPFAM" id="SSF56425">
    <property type="entry name" value="Succinate dehydrogenase/fumarate reductase flavoprotein, catalytic domain"/>
    <property type="match status" value="1"/>
</dbReference>
<accession>A0A9X2JMH6</accession>
<dbReference type="PRINTS" id="PR00368">
    <property type="entry name" value="FADPNR"/>
</dbReference>
<dbReference type="InterPro" id="IPR027477">
    <property type="entry name" value="Succ_DH/fumarate_Rdtase_cat_sf"/>
</dbReference>
<dbReference type="Pfam" id="PF00890">
    <property type="entry name" value="FAD_binding_2"/>
    <property type="match status" value="1"/>
</dbReference>
<dbReference type="SUPFAM" id="SSF51905">
    <property type="entry name" value="FAD/NAD(P)-binding domain"/>
    <property type="match status" value="1"/>
</dbReference>
<dbReference type="PANTHER" id="PTHR43400:SF7">
    <property type="entry name" value="FAD-DEPENDENT OXIDOREDUCTASE 2 FAD BINDING DOMAIN-CONTAINING PROTEIN"/>
    <property type="match status" value="1"/>
</dbReference>
<evidence type="ECO:0000256" key="4">
    <source>
        <dbReference type="ARBA" id="ARBA00023002"/>
    </source>
</evidence>
<dbReference type="GO" id="GO:0010181">
    <property type="term" value="F:FMN binding"/>
    <property type="evidence" value="ECO:0007669"/>
    <property type="project" value="InterPro"/>
</dbReference>
<dbReference type="NCBIfam" id="NF005064">
    <property type="entry name" value="PRK06481.1"/>
    <property type="match status" value="1"/>
</dbReference>
<feature type="domain" description="FAD-dependent oxidoreductase 2 FAD-binding" evidence="6">
    <location>
        <begin position="20"/>
        <end position="445"/>
    </location>
</feature>
<gene>
    <name evidence="7" type="ORF">LB941_07170</name>
</gene>
<dbReference type="Proteomes" id="UP001139006">
    <property type="component" value="Unassembled WGS sequence"/>
</dbReference>
<comment type="similarity">
    <text evidence="5">Belongs to the FAD-dependent oxidoreductase 2 family. FRD/SDH subfamily.</text>
</comment>
<keyword evidence="4 5" id="KW-0560">Oxidoreductase</keyword>
<evidence type="ECO:0000256" key="5">
    <source>
        <dbReference type="RuleBase" id="RU366062"/>
    </source>
</evidence>
<dbReference type="InterPro" id="IPR010960">
    <property type="entry name" value="Flavocytochrome_c"/>
</dbReference>
<protein>
    <submittedName>
        <fullName evidence="7">Flavocytochrome c</fullName>
    </submittedName>
</protein>
<evidence type="ECO:0000256" key="3">
    <source>
        <dbReference type="ARBA" id="ARBA00022827"/>
    </source>
</evidence>
<dbReference type="Gene3D" id="3.90.700.10">
    <property type="entry name" value="Succinate dehydrogenase/fumarate reductase flavoprotein, catalytic domain"/>
    <property type="match status" value="1"/>
</dbReference>
<dbReference type="NCBIfam" id="TIGR01813">
    <property type="entry name" value="flavo_cyto_c"/>
    <property type="match status" value="1"/>
</dbReference>
<dbReference type="RefSeq" id="WP_253360701.1">
    <property type="nucleotide sequence ID" value="NZ_JAIULA010000012.1"/>
</dbReference>
<evidence type="ECO:0000256" key="2">
    <source>
        <dbReference type="ARBA" id="ARBA00022630"/>
    </source>
</evidence>
<dbReference type="InterPro" id="IPR003953">
    <property type="entry name" value="FAD-dep_OxRdtase_2_FAD-bd"/>
</dbReference>
<keyword evidence="2 5" id="KW-0285">Flavoprotein</keyword>
<comment type="cofactor">
    <cofactor evidence="1">
        <name>FAD</name>
        <dbReference type="ChEBI" id="CHEBI:57692"/>
    </cofactor>
</comment>
<proteinExistence type="inferred from homology"/>
<evidence type="ECO:0000259" key="6">
    <source>
        <dbReference type="Pfam" id="PF00890"/>
    </source>
</evidence>
<evidence type="ECO:0000256" key="1">
    <source>
        <dbReference type="ARBA" id="ARBA00001974"/>
    </source>
</evidence>
<keyword evidence="8" id="KW-1185">Reference proteome</keyword>
<dbReference type="InterPro" id="IPR050315">
    <property type="entry name" value="FAD-oxidoreductase_2"/>
</dbReference>
<dbReference type="AlphaFoldDB" id="A0A9X2JMH6"/>
<organism evidence="7 8">
    <name type="scientific">Ligilactobacillus ubinensis</name>
    <dbReference type="NCBI Taxonomy" id="2876789"/>
    <lineage>
        <taxon>Bacteria</taxon>
        <taxon>Bacillati</taxon>
        <taxon>Bacillota</taxon>
        <taxon>Bacilli</taxon>
        <taxon>Lactobacillales</taxon>
        <taxon>Lactobacillaceae</taxon>
        <taxon>Ligilactobacillus</taxon>
    </lineage>
</organism>
<dbReference type="Gene3D" id="3.50.50.60">
    <property type="entry name" value="FAD/NAD(P)-binding domain"/>
    <property type="match status" value="1"/>
</dbReference>
<dbReference type="EMBL" id="JAIULA010000012">
    <property type="protein sequence ID" value="MCP0887116.1"/>
    <property type="molecule type" value="Genomic_DNA"/>
</dbReference>
<dbReference type="InterPro" id="IPR036188">
    <property type="entry name" value="FAD/NAD-bd_sf"/>
</dbReference>
<dbReference type="FunFam" id="3.90.700.10:FF:000007">
    <property type="entry name" value="NADH-dependent fumarate reductase"/>
    <property type="match status" value="1"/>
</dbReference>